<reference evidence="2 3" key="1">
    <citation type="submission" date="2019-06" db="EMBL/GenBank/DDBJ databases">
        <title>Flavobacterium sp. MaA-Y11 from geoumgang.</title>
        <authorList>
            <person name="Jeong S."/>
        </authorList>
    </citation>
    <scope>NUCLEOTIDE SEQUENCE [LARGE SCALE GENOMIC DNA]</scope>
    <source>
        <strain evidence="2 3">MaA-Y11</strain>
    </source>
</reference>
<dbReference type="InterPro" id="IPR032710">
    <property type="entry name" value="NTF2-like_dom_sf"/>
</dbReference>
<dbReference type="RefSeq" id="WP_140001009.1">
    <property type="nucleotide sequence ID" value="NZ_VFJE01000055.1"/>
</dbReference>
<dbReference type="AlphaFoldDB" id="A0A501Q1T6"/>
<dbReference type="EMBL" id="VFJE01000055">
    <property type="protein sequence ID" value="TPD66849.1"/>
    <property type="molecule type" value="Genomic_DNA"/>
</dbReference>
<evidence type="ECO:0000259" key="1">
    <source>
        <dbReference type="Pfam" id="PF12680"/>
    </source>
</evidence>
<dbReference type="Gene3D" id="3.10.450.50">
    <property type="match status" value="1"/>
</dbReference>
<dbReference type="InterPro" id="IPR037401">
    <property type="entry name" value="SnoaL-like"/>
</dbReference>
<dbReference type="Pfam" id="PF12680">
    <property type="entry name" value="SnoaL_2"/>
    <property type="match status" value="1"/>
</dbReference>
<proteinExistence type="predicted"/>
<organism evidence="2 3">
    <name type="scientific">Flavobacterium microcysteis</name>
    <dbReference type="NCBI Taxonomy" id="2596891"/>
    <lineage>
        <taxon>Bacteria</taxon>
        <taxon>Pseudomonadati</taxon>
        <taxon>Bacteroidota</taxon>
        <taxon>Flavobacteriia</taxon>
        <taxon>Flavobacteriales</taxon>
        <taxon>Flavobacteriaceae</taxon>
        <taxon>Flavobacterium</taxon>
    </lineage>
</organism>
<feature type="domain" description="SnoaL-like" evidence="1">
    <location>
        <begin position="8"/>
        <end position="106"/>
    </location>
</feature>
<dbReference type="SUPFAM" id="SSF54427">
    <property type="entry name" value="NTF2-like"/>
    <property type="match status" value="1"/>
</dbReference>
<dbReference type="OrthoDB" id="6692273at2"/>
<evidence type="ECO:0000313" key="3">
    <source>
        <dbReference type="Proteomes" id="UP000319175"/>
    </source>
</evidence>
<accession>A0A501Q1T6</accession>
<reference evidence="2 3" key="2">
    <citation type="submission" date="2019-06" db="EMBL/GenBank/DDBJ databases">
        <authorList>
            <person name="Seo Y."/>
        </authorList>
    </citation>
    <scope>NUCLEOTIDE SEQUENCE [LARGE SCALE GENOMIC DNA]</scope>
    <source>
        <strain evidence="2 3">MaA-Y11</strain>
    </source>
</reference>
<name>A0A501Q1T6_9FLAO</name>
<gene>
    <name evidence="2" type="ORF">FJA49_11200</name>
</gene>
<dbReference type="Proteomes" id="UP000319175">
    <property type="component" value="Unassembled WGS sequence"/>
</dbReference>
<evidence type="ECO:0000313" key="2">
    <source>
        <dbReference type="EMBL" id="TPD66849.1"/>
    </source>
</evidence>
<sequence length="115" mass="13222">MTANKNTVASYIEGFKTYDRKKILSCLTENIVWDMPGFFHLSGKEAFDKEIEKNHFIENPEIEIISLTEENDIVVAEGTIKCNFRTGDLLNAAFCDVFQMENGKIKKLTSYQMTR</sequence>
<protein>
    <submittedName>
        <fullName evidence="2">Nuclear transport factor 2 family protein</fullName>
    </submittedName>
</protein>
<comment type="caution">
    <text evidence="2">The sequence shown here is derived from an EMBL/GenBank/DDBJ whole genome shotgun (WGS) entry which is preliminary data.</text>
</comment>
<keyword evidence="3" id="KW-1185">Reference proteome</keyword>